<keyword evidence="1" id="KW-1133">Transmembrane helix</keyword>
<name>F2NVC2_TRES6</name>
<keyword evidence="1" id="KW-0472">Membrane</keyword>
<accession>F2NVC2</accession>
<keyword evidence="3" id="KW-1185">Reference proteome</keyword>
<feature type="transmembrane region" description="Helical" evidence="1">
    <location>
        <begin position="20"/>
        <end position="38"/>
    </location>
</feature>
<reference evidence="2 3" key="1">
    <citation type="journal article" date="2011" name="Stand. Genomic Sci.">
        <title>Complete genome sequence of Treponema succinifaciens type strain (6091).</title>
        <authorList>
            <person name="Han C."/>
            <person name="Gronow S."/>
            <person name="Teshima H."/>
            <person name="Lapidus A."/>
            <person name="Nolan M."/>
            <person name="Lucas S."/>
            <person name="Hammon N."/>
            <person name="Deshpande S."/>
            <person name="Cheng J.F."/>
            <person name="Zeytun A."/>
            <person name="Tapia R."/>
            <person name="Goodwin L."/>
            <person name="Pitluck S."/>
            <person name="Liolios K."/>
            <person name="Pagani I."/>
            <person name="Ivanova N."/>
            <person name="Mavromatis K."/>
            <person name="Mikhailova N."/>
            <person name="Huntemann M."/>
            <person name="Pati A."/>
            <person name="Chen A."/>
            <person name="Palaniappan K."/>
            <person name="Land M."/>
            <person name="Hauser L."/>
            <person name="Brambilla E.M."/>
            <person name="Rohde M."/>
            <person name="Goker M."/>
            <person name="Woyke T."/>
            <person name="Bristow J."/>
            <person name="Eisen J.A."/>
            <person name="Markowitz V."/>
            <person name="Hugenholtz P."/>
            <person name="Kyrpides N.C."/>
            <person name="Klenk H.P."/>
            <person name="Detter J.C."/>
        </authorList>
    </citation>
    <scope>NUCLEOTIDE SEQUENCE [LARGE SCALE GENOMIC DNA]</scope>
    <source>
        <strain evidence="3">ATCC 33096 / DSM 2489 / 6091</strain>
    </source>
</reference>
<proteinExistence type="predicted"/>
<evidence type="ECO:0000313" key="2">
    <source>
        <dbReference type="EMBL" id="AEB13632.1"/>
    </source>
</evidence>
<evidence type="ECO:0000256" key="1">
    <source>
        <dbReference type="SAM" id="Phobius"/>
    </source>
</evidence>
<organism evidence="2 3">
    <name type="scientific">Treponema succinifaciens (strain ATCC 33096 / DSM 2489 / 6091)</name>
    <dbReference type="NCBI Taxonomy" id="869209"/>
    <lineage>
        <taxon>Bacteria</taxon>
        <taxon>Pseudomonadati</taxon>
        <taxon>Spirochaetota</taxon>
        <taxon>Spirochaetia</taxon>
        <taxon>Spirochaetales</taxon>
        <taxon>Treponemataceae</taxon>
        <taxon>Treponema</taxon>
    </lineage>
</organism>
<reference evidence="3" key="2">
    <citation type="submission" date="2011-04" db="EMBL/GenBank/DDBJ databases">
        <title>The complete genome of chromosome of Treponema succinifaciens DSM 2489.</title>
        <authorList>
            <person name="Lucas S."/>
            <person name="Copeland A."/>
            <person name="Lapidus A."/>
            <person name="Bruce D."/>
            <person name="Goodwin L."/>
            <person name="Pitluck S."/>
            <person name="Peters L."/>
            <person name="Kyrpides N."/>
            <person name="Mavromatis K."/>
            <person name="Ivanova N."/>
            <person name="Ovchinnikova G."/>
            <person name="Teshima H."/>
            <person name="Detter J.C."/>
            <person name="Tapia R."/>
            <person name="Han C."/>
            <person name="Land M."/>
            <person name="Hauser L."/>
            <person name="Markowitz V."/>
            <person name="Cheng J.-F."/>
            <person name="Hugenholtz P."/>
            <person name="Woyke T."/>
            <person name="Wu D."/>
            <person name="Gronow S."/>
            <person name="Wellnitz S."/>
            <person name="Brambilla E."/>
            <person name="Klenk H.-P."/>
            <person name="Eisen J.A."/>
        </authorList>
    </citation>
    <scope>NUCLEOTIDE SEQUENCE [LARGE SCALE GENOMIC DNA]</scope>
    <source>
        <strain evidence="3">ATCC 33096 / DSM 2489 / 6091</strain>
    </source>
</reference>
<sequence length="41" mass="4793">MLTNGTTYQTANRLDRFVGFELLVMLYFLFATIFPILFQVS</sequence>
<dbReference type="KEGG" id="tsu:Tresu_0692"/>
<dbReference type="AlphaFoldDB" id="F2NVC2"/>
<keyword evidence="1" id="KW-0812">Transmembrane</keyword>
<protein>
    <submittedName>
        <fullName evidence="2">Uncharacterized protein</fullName>
    </submittedName>
</protein>
<dbReference type="Proteomes" id="UP000006852">
    <property type="component" value="Chromosome"/>
</dbReference>
<dbReference type="EMBL" id="CP002631">
    <property type="protein sequence ID" value="AEB13632.1"/>
    <property type="molecule type" value="Genomic_DNA"/>
</dbReference>
<evidence type="ECO:0000313" key="3">
    <source>
        <dbReference type="Proteomes" id="UP000006852"/>
    </source>
</evidence>
<dbReference type="HOGENOM" id="CLU_3278274_0_0_12"/>
<gene>
    <name evidence="2" type="ordered locus">Tresu_0692</name>
</gene>